<dbReference type="GO" id="GO:0007160">
    <property type="term" value="P:cell-matrix adhesion"/>
    <property type="evidence" value="ECO:0007669"/>
    <property type="project" value="TreeGrafter"/>
</dbReference>
<comment type="subcellular location">
    <subcellularLocation>
        <location evidence="1">Membrane</location>
    </subcellularLocation>
</comment>
<dbReference type="GO" id="GO:0009986">
    <property type="term" value="C:cell surface"/>
    <property type="evidence" value="ECO:0007669"/>
    <property type="project" value="TreeGrafter"/>
</dbReference>
<dbReference type="PANTHER" id="PTHR23412">
    <property type="entry name" value="STEREOCILIN RELATED"/>
    <property type="match status" value="1"/>
</dbReference>
<dbReference type="PANTHER" id="PTHR23412:SF6">
    <property type="entry name" value="MESOTHELIN"/>
    <property type="match status" value="1"/>
</dbReference>
<proteinExistence type="inferred from homology"/>
<organism evidence="7 8">
    <name type="scientific">Erpetoichthys calabaricus</name>
    <name type="common">Rope fish</name>
    <name type="synonym">Calamoichthys calabaricus</name>
    <dbReference type="NCBI Taxonomy" id="27687"/>
    <lineage>
        <taxon>Eukaryota</taxon>
        <taxon>Metazoa</taxon>
        <taxon>Chordata</taxon>
        <taxon>Craniata</taxon>
        <taxon>Vertebrata</taxon>
        <taxon>Euteleostomi</taxon>
        <taxon>Actinopterygii</taxon>
        <taxon>Polypteriformes</taxon>
        <taxon>Polypteridae</taxon>
        <taxon>Erpetoichthys</taxon>
    </lineage>
</organism>
<name>A0A8C4SJK9_ERPCA</name>
<protein>
    <submittedName>
        <fullName evidence="7">Mesothelin-like protein</fullName>
    </submittedName>
</protein>
<keyword evidence="8" id="KW-1185">Reference proteome</keyword>
<keyword evidence="4" id="KW-0130">Cell adhesion</keyword>
<reference evidence="7" key="3">
    <citation type="submission" date="2025-09" db="UniProtKB">
        <authorList>
            <consortium name="Ensembl"/>
        </authorList>
    </citation>
    <scope>IDENTIFICATION</scope>
</reference>
<sequence length="583" mass="64858">MISTKNYQSLSSFVLQGYSGASVKNLSSNDIIEIIKAYKGKNVTLVEQQLTSMAYYLNNQTTLQNFSSYPPEVLLYYQYSKITDENCTAYFKQIGNATLLESTGTLKQAKILLKSAKQCLGIKSTNISSENLSVLNNMVCTLNGTYIENSDCSILEYFKNCSTLTPDQASSIQTVLLNGNTTYGNPSNWTIQTLLNLGELPFYFNRIFWSKFKVADIITFLEVFVPKIKLAEINKSTLTNLYKQLSPTRQRRDTSCTTGNITTDIIKNSNLEIQYDVSQFCLCLSPQTVNDNLALLVENIYLEPNQQCILDKLNEQYPYEIPEIQLQMLGPVSRLATLEDIDKWTVTQVDTLTELLNPSDGSWPPDKSALLITKFLNAGNTFNSATLKAIGGENLCSVDISVLEAIDAQELRDAVPLNISSCSYDKQQVLYNKICTAYNLQTITPLQSFIVLKDYLGGAPQKDILTFASGNINMDISTFLTLDTSIINQLSVANVNGLLGYNTKDLVANQNNPKIQAWMENQPRAAINSLNLGLQGEYTINAPSGVMNFVASIPEKSSTNLMLPNMLWTIFMTVAVFVLQIVL</sequence>
<keyword evidence="6" id="KW-0325">Glycoprotein</keyword>
<evidence type="ECO:0000256" key="1">
    <source>
        <dbReference type="ARBA" id="ARBA00004370"/>
    </source>
</evidence>
<dbReference type="Pfam" id="PF06060">
    <property type="entry name" value="Mesothelin"/>
    <property type="match status" value="1"/>
</dbReference>
<reference evidence="7" key="2">
    <citation type="submission" date="2025-08" db="UniProtKB">
        <authorList>
            <consortium name="Ensembl"/>
        </authorList>
    </citation>
    <scope>IDENTIFICATION</scope>
</reference>
<evidence type="ECO:0000313" key="8">
    <source>
        <dbReference type="Proteomes" id="UP000694620"/>
    </source>
</evidence>
<evidence type="ECO:0000256" key="6">
    <source>
        <dbReference type="ARBA" id="ARBA00023180"/>
    </source>
</evidence>
<evidence type="ECO:0000256" key="2">
    <source>
        <dbReference type="ARBA" id="ARBA00011016"/>
    </source>
</evidence>
<dbReference type="InterPro" id="IPR026664">
    <property type="entry name" value="Stereocilin-rel"/>
</dbReference>
<evidence type="ECO:0000256" key="3">
    <source>
        <dbReference type="ARBA" id="ARBA00022729"/>
    </source>
</evidence>
<comment type="similarity">
    <text evidence="2">Belongs to the mesothelin family.</text>
</comment>
<dbReference type="AlphaFoldDB" id="A0A8C4SJK9"/>
<reference evidence="7" key="1">
    <citation type="submission" date="2021-06" db="EMBL/GenBank/DDBJ databases">
        <authorList>
            <consortium name="Wellcome Sanger Institute Data Sharing"/>
        </authorList>
    </citation>
    <scope>NUCLEOTIDE SEQUENCE [LARGE SCALE GENOMIC DNA]</scope>
</reference>
<dbReference type="Proteomes" id="UP000694620">
    <property type="component" value="Chromosome 11"/>
</dbReference>
<keyword evidence="3" id="KW-0732">Signal</keyword>
<keyword evidence="5" id="KW-0472">Membrane</keyword>
<evidence type="ECO:0000256" key="5">
    <source>
        <dbReference type="ARBA" id="ARBA00023136"/>
    </source>
</evidence>
<accession>A0A8C4SJK9</accession>
<dbReference type="Ensembl" id="ENSECRT00000018260.1">
    <property type="protein sequence ID" value="ENSECRP00000017904.1"/>
    <property type="gene ID" value="ENSECRG00000011955.1"/>
</dbReference>
<evidence type="ECO:0000256" key="4">
    <source>
        <dbReference type="ARBA" id="ARBA00022889"/>
    </source>
</evidence>
<dbReference type="GO" id="GO:0016020">
    <property type="term" value="C:membrane"/>
    <property type="evidence" value="ECO:0007669"/>
    <property type="project" value="UniProtKB-SubCell"/>
</dbReference>
<dbReference type="GeneTree" id="ENSGT00950000182957"/>
<dbReference type="InterPro" id="IPR010335">
    <property type="entry name" value="Mesothelin"/>
</dbReference>
<evidence type="ECO:0000313" key="7">
    <source>
        <dbReference type="Ensembl" id="ENSECRP00000017904.1"/>
    </source>
</evidence>